<sequence>MPSTTIKIDVIVRDILVSYKKEFGSKSLSDTIHILILKYENLKNELNKKI</sequence>
<reference evidence="1" key="1">
    <citation type="journal article" date="2015" name="Nature">
        <title>Complex archaea that bridge the gap between prokaryotes and eukaryotes.</title>
        <authorList>
            <person name="Spang A."/>
            <person name="Saw J.H."/>
            <person name="Jorgensen S.L."/>
            <person name="Zaremba-Niedzwiedzka K."/>
            <person name="Martijn J."/>
            <person name="Lind A.E."/>
            <person name="van Eijk R."/>
            <person name="Schleper C."/>
            <person name="Guy L."/>
            <person name="Ettema T.J."/>
        </authorList>
    </citation>
    <scope>NUCLEOTIDE SEQUENCE</scope>
</reference>
<evidence type="ECO:0000313" key="1">
    <source>
        <dbReference type="EMBL" id="KKL64633.1"/>
    </source>
</evidence>
<accession>A0A0F9DS36</accession>
<proteinExistence type="predicted"/>
<name>A0A0F9DS36_9ZZZZ</name>
<dbReference type="EMBL" id="LAZR01027783">
    <property type="protein sequence ID" value="KKL64633.1"/>
    <property type="molecule type" value="Genomic_DNA"/>
</dbReference>
<protein>
    <submittedName>
        <fullName evidence="1">Uncharacterized protein</fullName>
    </submittedName>
</protein>
<gene>
    <name evidence="1" type="ORF">LCGC14_2163050</name>
</gene>
<dbReference type="AlphaFoldDB" id="A0A0F9DS36"/>
<organism evidence="1">
    <name type="scientific">marine sediment metagenome</name>
    <dbReference type="NCBI Taxonomy" id="412755"/>
    <lineage>
        <taxon>unclassified sequences</taxon>
        <taxon>metagenomes</taxon>
        <taxon>ecological metagenomes</taxon>
    </lineage>
</organism>
<comment type="caution">
    <text evidence="1">The sequence shown here is derived from an EMBL/GenBank/DDBJ whole genome shotgun (WGS) entry which is preliminary data.</text>
</comment>